<evidence type="ECO:0000259" key="6">
    <source>
        <dbReference type="PROSITE" id="PS51194"/>
    </source>
</evidence>
<dbReference type="SMART" id="SM00490">
    <property type="entry name" value="HELICc"/>
    <property type="match status" value="1"/>
</dbReference>
<keyword evidence="2" id="KW-0378">Hydrolase</keyword>
<dbReference type="InterPro" id="IPR049614">
    <property type="entry name" value="HrpB_DEXH"/>
</dbReference>
<dbReference type="InterPro" id="IPR011545">
    <property type="entry name" value="DEAD/DEAH_box_helicase_dom"/>
</dbReference>
<evidence type="ECO:0000256" key="1">
    <source>
        <dbReference type="ARBA" id="ARBA00022741"/>
    </source>
</evidence>
<dbReference type="InterPro" id="IPR013689">
    <property type="entry name" value="RNA_helicase_ATP-dep_HrpB_C"/>
</dbReference>
<keyword evidence="4" id="KW-0067">ATP-binding</keyword>
<dbReference type="InterPro" id="IPR014001">
    <property type="entry name" value="Helicase_ATP-bd"/>
</dbReference>
<dbReference type="Gene3D" id="3.40.50.300">
    <property type="entry name" value="P-loop containing nucleotide triphosphate hydrolases"/>
    <property type="match status" value="2"/>
</dbReference>
<evidence type="ECO:0000313" key="8">
    <source>
        <dbReference type="Proteomes" id="UP000001822"/>
    </source>
</evidence>
<dbReference type="PROSITE" id="PS51194">
    <property type="entry name" value="HELICASE_CTER"/>
    <property type="match status" value="1"/>
</dbReference>
<dbReference type="InterPro" id="IPR001650">
    <property type="entry name" value="Helicase_C-like"/>
</dbReference>
<dbReference type="SUPFAM" id="SSF52540">
    <property type="entry name" value="P-loop containing nucleoside triphosphate hydrolases"/>
    <property type="match status" value="2"/>
</dbReference>
<evidence type="ECO:0000313" key="7">
    <source>
        <dbReference type="EMBL" id="ABG60350.1"/>
    </source>
</evidence>
<dbReference type="PIRSF" id="PIRSF005496">
    <property type="entry name" value="ATP_hel_hrpB"/>
    <property type="match status" value="1"/>
</dbReference>
<dbReference type="CDD" id="cd18791">
    <property type="entry name" value="SF2_C_RHA"/>
    <property type="match status" value="1"/>
</dbReference>
<keyword evidence="3 7" id="KW-0347">Helicase</keyword>
<evidence type="ECO:0000259" key="5">
    <source>
        <dbReference type="PROSITE" id="PS51192"/>
    </source>
</evidence>
<dbReference type="PANTHER" id="PTHR43519:SF1">
    <property type="entry name" value="ATP-DEPENDENT RNA HELICASE HRPB"/>
    <property type="match status" value="1"/>
</dbReference>
<proteinExistence type="predicted"/>
<dbReference type="PROSITE" id="PS51192">
    <property type="entry name" value="HELICASE_ATP_BIND_1"/>
    <property type="match status" value="1"/>
</dbReference>
<dbReference type="OrthoDB" id="9808833at2"/>
<dbReference type="Pfam" id="PF08482">
    <property type="entry name" value="HrpB_C"/>
    <property type="match status" value="1"/>
</dbReference>
<dbReference type="SMART" id="SM00487">
    <property type="entry name" value="DEXDc"/>
    <property type="match status" value="1"/>
</dbReference>
<evidence type="ECO:0000256" key="2">
    <source>
        <dbReference type="ARBA" id="ARBA00022801"/>
    </source>
</evidence>
<dbReference type="GO" id="GO:0004386">
    <property type="term" value="F:helicase activity"/>
    <property type="evidence" value="ECO:0007669"/>
    <property type="project" value="UniProtKB-KW"/>
</dbReference>
<protein>
    <submittedName>
        <fullName evidence="7">ATP-dependent helicase</fullName>
    </submittedName>
</protein>
<dbReference type="Gene3D" id="1.20.120.1080">
    <property type="match status" value="1"/>
</dbReference>
<dbReference type="GO" id="GO:0016787">
    <property type="term" value="F:hydrolase activity"/>
    <property type="evidence" value="ECO:0007669"/>
    <property type="project" value="UniProtKB-KW"/>
</dbReference>
<dbReference type="Pfam" id="PF00270">
    <property type="entry name" value="DEAD"/>
    <property type="match status" value="1"/>
</dbReference>
<organism evidence="7 8">
    <name type="scientific">Cytophaga hutchinsonii (strain ATCC 33406 / DSM 1761 / CIP 103989 / NBRC 15051 / NCIMB 9469 / D465)</name>
    <dbReference type="NCBI Taxonomy" id="269798"/>
    <lineage>
        <taxon>Bacteria</taxon>
        <taxon>Pseudomonadati</taxon>
        <taxon>Bacteroidota</taxon>
        <taxon>Cytophagia</taxon>
        <taxon>Cytophagales</taxon>
        <taxon>Cytophagaceae</taxon>
        <taxon>Cytophaga</taxon>
    </lineage>
</organism>
<dbReference type="InterPro" id="IPR027417">
    <property type="entry name" value="P-loop_NTPase"/>
</dbReference>
<dbReference type="Proteomes" id="UP000001822">
    <property type="component" value="Chromosome"/>
</dbReference>
<dbReference type="NCBIfam" id="TIGR01970">
    <property type="entry name" value="DEAH_box_HrpB"/>
    <property type="match status" value="1"/>
</dbReference>
<dbReference type="EMBL" id="CP000383">
    <property type="protein sequence ID" value="ABG60350.1"/>
    <property type="molecule type" value="Genomic_DNA"/>
</dbReference>
<gene>
    <name evidence="7" type="primary">hrpB</name>
    <name evidence="7" type="ordered locus">CHU_3110</name>
</gene>
<dbReference type="RefSeq" id="WP_011586459.1">
    <property type="nucleotide sequence ID" value="NC_008255.1"/>
</dbReference>
<dbReference type="Pfam" id="PF00271">
    <property type="entry name" value="Helicase_C"/>
    <property type="match status" value="1"/>
</dbReference>
<sequence>MNQYPIAEIVEEIKETLNLQTTVILQAPPGAGKSTILPLELLKADWLEEKKIILLEPRRMAARSVAQRMADLLGEEVGKTVGYRVRFDQRVSAQTRIEVVTEGILTRRLQQDNTLEGVGMVIFDEFHERSLHSDLSLALCRDLQQILREDLRILIMSATLDGENLSAILDKAPIITSKGRQYPIDVRYTSIDTNAPISGQITTVISKVLKEETGDILVFLPGVREIQQTAAALTERHGDIAVRPLYGELSLNAQQEAIRPDAQQRRKVVLATSIAETSLTIEGIHIVIDSGLARVPKFDPNSGMTKLETVKVTQDAADQRAGRAGRLGPGIAIRLWPEATQQYLKPQRVPEIAEADLAPLVLELAQWGVRDIQSMTWITAPPSGSVDQARTLLQELDAIQNGVITEDGKALANLPTHPRTAHLLLKGKEHTILPLAIDLVCILEERDALGKHAGADISLRVDALQAWRAGKRFQGDTFILERIERAVQSWRKIFSIKSSVYEFDTDSIGLLIAAAYPERIARLVDAASARYRMANSRNVRLHENDVLVKEEWLAVAHADAGVGEGRIYWAAALNPMLLTDRMVQEARIRWDETKGVLLQQEETRIGSLTVTSKPLKEVDETLRAAALCEAVRKEGLKIFNWDEACVQWQARILSLKQWRPTEAWPNVDAEGLLQTLEDWLPFYLKQVKRREDFKKIPLPEVLHTILPWEQAKILAKLAPTHIDVPSGSSIALEYKTDGSFPVLSVRLQELFGLTDTPTVNEGRTKVMIHLLSPGYKPVQVTQDLKSFWANTYPEVRKELRMRYPKHSWPEDPWNAEAVRGVKRKNS</sequence>
<dbReference type="AlphaFoldDB" id="A0A6N4SVT7"/>
<feature type="domain" description="Helicase C-terminal" evidence="6">
    <location>
        <begin position="200"/>
        <end position="368"/>
    </location>
</feature>
<feature type="domain" description="Helicase ATP-binding" evidence="5">
    <location>
        <begin position="14"/>
        <end position="178"/>
    </location>
</feature>
<reference evidence="7 8" key="1">
    <citation type="journal article" date="2007" name="Appl. Environ. Microbiol.">
        <title>Genome sequence of the cellulolytic gliding bacterium Cytophaga hutchinsonii.</title>
        <authorList>
            <person name="Xie G."/>
            <person name="Bruce D.C."/>
            <person name="Challacombe J.F."/>
            <person name="Chertkov O."/>
            <person name="Detter J.C."/>
            <person name="Gilna P."/>
            <person name="Han C.S."/>
            <person name="Lucas S."/>
            <person name="Misra M."/>
            <person name="Myers G.L."/>
            <person name="Richardson P."/>
            <person name="Tapia R."/>
            <person name="Thayer N."/>
            <person name="Thompson L.S."/>
            <person name="Brettin T.S."/>
            <person name="Henrissat B."/>
            <person name="Wilson D.B."/>
            <person name="McBride M.J."/>
        </authorList>
    </citation>
    <scope>NUCLEOTIDE SEQUENCE [LARGE SCALE GENOMIC DNA]</scope>
    <source>
        <strain evidence="8">ATCC 33406 / DSM 1761 / CIP 103989 / NBRC 15051 / NCIMB 9469 / D465</strain>
    </source>
</reference>
<keyword evidence="8" id="KW-1185">Reference proteome</keyword>
<evidence type="ECO:0000256" key="3">
    <source>
        <dbReference type="ARBA" id="ARBA00022806"/>
    </source>
</evidence>
<dbReference type="SMART" id="SM00847">
    <property type="entry name" value="HA2"/>
    <property type="match status" value="1"/>
</dbReference>
<dbReference type="GO" id="GO:0005524">
    <property type="term" value="F:ATP binding"/>
    <property type="evidence" value="ECO:0007669"/>
    <property type="project" value="UniProtKB-KW"/>
</dbReference>
<accession>A0A6N4SVT7</accession>
<keyword evidence="1" id="KW-0547">Nucleotide-binding</keyword>
<name>A0A6N4SVT7_CYTH3</name>
<evidence type="ECO:0000256" key="4">
    <source>
        <dbReference type="ARBA" id="ARBA00022840"/>
    </source>
</evidence>
<dbReference type="InterPro" id="IPR007502">
    <property type="entry name" value="Helicase-assoc_dom"/>
</dbReference>
<dbReference type="FunFam" id="3.40.50.300:FF:002125">
    <property type="entry name" value="ATP-dependent helicase HrpB"/>
    <property type="match status" value="1"/>
</dbReference>
<dbReference type="InterPro" id="IPR010225">
    <property type="entry name" value="HrpB"/>
</dbReference>
<dbReference type="GO" id="GO:0003676">
    <property type="term" value="F:nucleic acid binding"/>
    <property type="evidence" value="ECO:0007669"/>
    <property type="project" value="InterPro"/>
</dbReference>
<dbReference type="CDD" id="cd17990">
    <property type="entry name" value="DEXHc_HrpB"/>
    <property type="match status" value="1"/>
</dbReference>
<dbReference type="KEGG" id="chu:CHU_3110"/>
<dbReference type="PANTHER" id="PTHR43519">
    <property type="entry name" value="ATP-DEPENDENT RNA HELICASE HRPB"/>
    <property type="match status" value="1"/>
</dbReference>